<evidence type="ECO:0000256" key="1">
    <source>
        <dbReference type="SAM" id="MobiDB-lite"/>
    </source>
</evidence>
<keyword evidence="3" id="KW-1185">Reference proteome</keyword>
<dbReference type="EMBL" id="JBHFNT010000092">
    <property type="protein sequence ID" value="MFB2835099.1"/>
    <property type="molecule type" value="Genomic_DNA"/>
</dbReference>
<feature type="compositionally biased region" description="Basic and acidic residues" evidence="1">
    <location>
        <begin position="1"/>
        <end position="10"/>
    </location>
</feature>
<sequence>MREKDKERVQRANGNGNGNATQQKRSQQNAERGANTIQDKLNDARHQMKKSAKSYILAGISDALEEIAEGDFGEFGEEVFGGFIQLSESLDQSSQELVNSRLLPKSLPQSEAKEQIKTIETIVS</sequence>
<reference evidence="2 3" key="1">
    <citation type="submission" date="2024-09" db="EMBL/GenBank/DDBJ databases">
        <title>Floridaenema gen nov. (Aerosakkonemataceae, Aerosakkonematales ord. nov., Cyanobacteria) from benthic tropical and subtropical fresh waters, with the description of four new species.</title>
        <authorList>
            <person name="Moretto J.A."/>
            <person name="Berthold D.E."/>
            <person name="Lefler F.W."/>
            <person name="Huang I.-S."/>
            <person name="Laughinghouse H. IV."/>
        </authorList>
    </citation>
    <scope>NUCLEOTIDE SEQUENCE [LARGE SCALE GENOMIC DNA]</scope>
    <source>
        <strain evidence="2 3">BLCC-F167</strain>
    </source>
</reference>
<proteinExistence type="predicted"/>
<dbReference type="RefSeq" id="WP_413277522.1">
    <property type="nucleotide sequence ID" value="NZ_JBHFNT010000092.1"/>
</dbReference>
<comment type="caution">
    <text evidence="2">The sequence shown here is derived from an EMBL/GenBank/DDBJ whole genome shotgun (WGS) entry which is preliminary data.</text>
</comment>
<evidence type="ECO:0000313" key="3">
    <source>
        <dbReference type="Proteomes" id="UP001576780"/>
    </source>
</evidence>
<accession>A0ABV4WJ65</accession>
<protein>
    <submittedName>
        <fullName evidence="2">Uncharacterized protein</fullName>
    </submittedName>
</protein>
<organism evidence="2 3">
    <name type="scientific">Floridaenema evergladense BLCC-F167</name>
    <dbReference type="NCBI Taxonomy" id="3153639"/>
    <lineage>
        <taxon>Bacteria</taxon>
        <taxon>Bacillati</taxon>
        <taxon>Cyanobacteriota</taxon>
        <taxon>Cyanophyceae</taxon>
        <taxon>Oscillatoriophycideae</taxon>
        <taxon>Aerosakkonematales</taxon>
        <taxon>Aerosakkonemataceae</taxon>
        <taxon>Floridanema</taxon>
        <taxon>Floridanema evergladense</taxon>
    </lineage>
</organism>
<feature type="compositionally biased region" description="Polar residues" evidence="1">
    <location>
        <begin position="20"/>
        <end position="39"/>
    </location>
</feature>
<dbReference type="Proteomes" id="UP001576780">
    <property type="component" value="Unassembled WGS sequence"/>
</dbReference>
<gene>
    <name evidence="2" type="ORF">ACE1CA_11250</name>
</gene>
<feature type="region of interest" description="Disordered" evidence="1">
    <location>
        <begin position="1"/>
        <end position="48"/>
    </location>
</feature>
<name>A0ABV4WJ65_9CYAN</name>
<evidence type="ECO:0000313" key="2">
    <source>
        <dbReference type="EMBL" id="MFB2835099.1"/>
    </source>
</evidence>